<comment type="similarity">
    <text evidence="1">Belongs to the short-chain dehydrogenases/reductases (SDR) family.</text>
</comment>
<evidence type="ECO:0000256" key="1">
    <source>
        <dbReference type="ARBA" id="ARBA00006484"/>
    </source>
</evidence>
<dbReference type="Pfam" id="PF00106">
    <property type="entry name" value="adh_short"/>
    <property type="match status" value="1"/>
</dbReference>
<dbReference type="EMBL" id="JBHSPA010000109">
    <property type="protein sequence ID" value="MFC5834165.1"/>
    <property type="molecule type" value="Genomic_DNA"/>
</dbReference>
<dbReference type="Proteomes" id="UP001596058">
    <property type="component" value="Unassembled WGS sequence"/>
</dbReference>
<name>A0ABW1DA94_9ACTN</name>
<keyword evidence="4" id="KW-1185">Reference proteome</keyword>
<evidence type="ECO:0000313" key="3">
    <source>
        <dbReference type="EMBL" id="MFC5834165.1"/>
    </source>
</evidence>
<protein>
    <submittedName>
        <fullName evidence="3">SDR family NAD(P)-dependent oxidoreductase</fullName>
        <ecNumber evidence="3">1.1.1.-</ecNumber>
    </submittedName>
</protein>
<dbReference type="PRINTS" id="PR00081">
    <property type="entry name" value="GDHRDH"/>
</dbReference>
<gene>
    <name evidence="3" type="ORF">ACFPZ3_60845</name>
</gene>
<keyword evidence="2 3" id="KW-0560">Oxidoreductase</keyword>
<dbReference type="RefSeq" id="WP_379523583.1">
    <property type="nucleotide sequence ID" value="NZ_JBHSPA010000109.1"/>
</dbReference>
<reference evidence="4" key="1">
    <citation type="journal article" date="2019" name="Int. J. Syst. Evol. Microbiol.">
        <title>The Global Catalogue of Microorganisms (GCM) 10K type strain sequencing project: providing services to taxonomists for standard genome sequencing and annotation.</title>
        <authorList>
            <consortium name="The Broad Institute Genomics Platform"/>
            <consortium name="The Broad Institute Genome Sequencing Center for Infectious Disease"/>
            <person name="Wu L."/>
            <person name="Ma J."/>
        </authorList>
    </citation>
    <scope>NUCLEOTIDE SEQUENCE [LARGE SCALE GENOMIC DNA]</scope>
    <source>
        <strain evidence="4">CCUG 53903</strain>
    </source>
</reference>
<dbReference type="InterPro" id="IPR002347">
    <property type="entry name" value="SDR_fam"/>
</dbReference>
<evidence type="ECO:0000313" key="4">
    <source>
        <dbReference type="Proteomes" id="UP001596058"/>
    </source>
</evidence>
<comment type="caution">
    <text evidence="3">The sequence shown here is derived from an EMBL/GenBank/DDBJ whole genome shotgun (WGS) entry which is preliminary data.</text>
</comment>
<dbReference type="GO" id="GO:0016491">
    <property type="term" value="F:oxidoreductase activity"/>
    <property type="evidence" value="ECO:0007669"/>
    <property type="project" value="UniProtKB-KW"/>
</dbReference>
<dbReference type="PANTHER" id="PTHR43008">
    <property type="entry name" value="BENZIL REDUCTASE"/>
    <property type="match status" value="1"/>
</dbReference>
<dbReference type="EC" id="1.1.1.-" evidence="3"/>
<organism evidence="3 4">
    <name type="scientific">Nonomuraea insulae</name>
    <dbReference type="NCBI Taxonomy" id="1616787"/>
    <lineage>
        <taxon>Bacteria</taxon>
        <taxon>Bacillati</taxon>
        <taxon>Actinomycetota</taxon>
        <taxon>Actinomycetes</taxon>
        <taxon>Streptosporangiales</taxon>
        <taxon>Streptosporangiaceae</taxon>
        <taxon>Nonomuraea</taxon>
    </lineage>
</organism>
<evidence type="ECO:0000256" key="2">
    <source>
        <dbReference type="ARBA" id="ARBA00023002"/>
    </source>
</evidence>
<dbReference type="SUPFAM" id="SSF51735">
    <property type="entry name" value="NAD(P)-binding Rossmann-fold domains"/>
    <property type="match status" value="1"/>
</dbReference>
<sequence length="153" mass="15830">MDLQLTGTVILVTGATSGIGLATAQVLAAEGARVAALARGDSGTPALPPGTLLIRADLTDAATPARAVAQVMDRYGRLDGLVDNAAALTSRDSFAAIGDDQWHATFELNLHAAVRMTRAVLPLLESNPAGGALLHLAEALRRLAPSDQRKDSR</sequence>
<accession>A0ABW1DA94</accession>
<dbReference type="Gene3D" id="3.40.50.720">
    <property type="entry name" value="NAD(P)-binding Rossmann-like Domain"/>
    <property type="match status" value="1"/>
</dbReference>
<dbReference type="PANTHER" id="PTHR43008:SF4">
    <property type="entry name" value="CHAIN DEHYDROGENASE, PUTATIVE (AFU_ORTHOLOGUE AFUA_4G08710)-RELATED"/>
    <property type="match status" value="1"/>
</dbReference>
<dbReference type="InterPro" id="IPR036291">
    <property type="entry name" value="NAD(P)-bd_dom_sf"/>
</dbReference>
<proteinExistence type="inferred from homology"/>